<dbReference type="PROSITE" id="PS50977">
    <property type="entry name" value="HTH_TETR_2"/>
    <property type="match status" value="1"/>
</dbReference>
<evidence type="ECO:0000256" key="4">
    <source>
        <dbReference type="PROSITE-ProRule" id="PRU00335"/>
    </source>
</evidence>
<dbReference type="PANTHER" id="PTHR47506">
    <property type="entry name" value="TRANSCRIPTIONAL REGULATORY PROTEIN"/>
    <property type="match status" value="1"/>
</dbReference>
<dbReference type="PANTHER" id="PTHR47506:SF3">
    <property type="entry name" value="HTH-TYPE TRANSCRIPTIONAL REGULATOR LMRA"/>
    <property type="match status" value="1"/>
</dbReference>
<dbReference type="AlphaFoldDB" id="Q0RC37"/>
<dbReference type="InterPro" id="IPR009057">
    <property type="entry name" value="Homeodomain-like_sf"/>
</dbReference>
<dbReference type="InterPro" id="IPR054156">
    <property type="entry name" value="YxaF_TetR_C"/>
</dbReference>
<protein>
    <submittedName>
        <fullName evidence="6">TetR-family transcriptional regulator</fullName>
    </submittedName>
</protein>
<dbReference type="KEGG" id="fal:FRAAL6368"/>
<dbReference type="Gene3D" id="1.10.357.10">
    <property type="entry name" value="Tetracycline Repressor, domain 2"/>
    <property type="match status" value="1"/>
</dbReference>
<keyword evidence="2 4" id="KW-0238">DNA-binding</keyword>
<reference evidence="6 7" key="1">
    <citation type="journal article" date="2007" name="Genome Res.">
        <title>Genome characteristics of facultatively symbiotic Frankia sp. strains reflect host range and host plant biogeography.</title>
        <authorList>
            <person name="Normand P."/>
            <person name="Lapierre P."/>
            <person name="Tisa L.S."/>
            <person name="Gogarten J.P."/>
            <person name="Alloisio N."/>
            <person name="Bagnarol E."/>
            <person name="Bassi C.A."/>
            <person name="Berry A.M."/>
            <person name="Bickhart D.M."/>
            <person name="Choisne N."/>
            <person name="Couloux A."/>
            <person name="Cournoyer B."/>
            <person name="Cruveiller S."/>
            <person name="Daubin V."/>
            <person name="Demange N."/>
            <person name="Francino M.P."/>
            <person name="Goltsman E."/>
            <person name="Huang Y."/>
            <person name="Kopp O.R."/>
            <person name="Labarre L."/>
            <person name="Lapidus A."/>
            <person name="Lavire C."/>
            <person name="Marechal J."/>
            <person name="Martinez M."/>
            <person name="Mastronunzio J.E."/>
            <person name="Mullin B.C."/>
            <person name="Niemann J."/>
            <person name="Pujic P."/>
            <person name="Rawnsley T."/>
            <person name="Rouy Z."/>
            <person name="Schenowitz C."/>
            <person name="Sellstedt A."/>
            <person name="Tavares F."/>
            <person name="Tomkins J.P."/>
            <person name="Vallenet D."/>
            <person name="Valverde C."/>
            <person name="Wall L.G."/>
            <person name="Wang Y."/>
            <person name="Medigue C."/>
            <person name="Benson D.R."/>
        </authorList>
    </citation>
    <scope>NUCLEOTIDE SEQUENCE [LARGE SCALE GENOMIC DNA]</scope>
    <source>
        <strain evidence="7">DSM 45986 / CECT 9034 / ACN14a</strain>
    </source>
</reference>
<proteinExistence type="predicted"/>
<evidence type="ECO:0000313" key="6">
    <source>
        <dbReference type="EMBL" id="CAJ64991.1"/>
    </source>
</evidence>
<dbReference type="InterPro" id="IPR036271">
    <property type="entry name" value="Tet_transcr_reg_TetR-rel_C_sf"/>
</dbReference>
<keyword evidence="3" id="KW-0804">Transcription</keyword>
<dbReference type="SUPFAM" id="SSF48498">
    <property type="entry name" value="Tetracyclin repressor-like, C-terminal domain"/>
    <property type="match status" value="1"/>
</dbReference>
<evidence type="ECO:0000256" key="1">
    <source>
        <dbReference type="ARBA" id="ARBA00023015"/>
    </source>
</evidence>
<evidence type="ECO:0000259" key="5">
    <source>
        <dbReference type="PROSITE" id="PS50977"/>
    </source>
</evidence>
<evidence type="ECO:0000313" key="7">
    <source>
        <dbReference type="Proteomes" id="UP000000657"/>
    </source>
</evidence>
<dbReference type="OrthoDB" id="4567939at2"/>
<accession>Q0RC37</accession>
<dbReference type="Proteomes" id="UP000000657">
    <property type="component" value="Chromosome"/>
</dbReference>
<feature type="domain" description="HTH tetR-type" evidence="5">
    <location>
        <begin position="3"/>
        <end position="63"/>
    </location>
</feature>
<dbReference type="STRING" id="326424.FRAAL6368"/>
<feature type="DNA-binding region" description="H-T-H motif" evidence="4">
    <location>
        <begin position="26"/>
        <end position="45"/>
    </location>
</feature>
<dbReference type="GO" id="GO:0003677">
    <property type="term" value="F:DNA binding"/>
    <property type="evidence" value="ECO:0007669"/>
    <property type="project" value="UniProtKB-UniRule"/>
</dbReference>
<evidence type="ECO:0000256" key="3">
    <source>
        <dbReference type="ARBA" id="ARBA00023163"/>
    </source>
</evidence>
<keyword evidence="1" id="KW-0805">Transcription regulation</keyword>
<dbReference type="HOGENOM" id="CLU_069356_28_1_11"/>
<name>Q0RC37_FRAAA</name>
<keyword evidence="7" id="KW-1185">Reference proteome</keyword>
<dbReference type="Pfam" id="PF00440">
    <property type="entry name" value="TetR_N"/>
    <property type="match status" value="1"/>
</dbReference>
<gene>
    <name evidence="6" type="ordered locus">FRAAL6368</name>
</gene>
<dbReference type="eggNOG" id="COG1309">
    <property type="taxonomic scope" value="Bacteria"/>
</dbReference>
<evidence type="ECO:0000256" key="2">
    <source>
        <dbReference type="ARBA" id="ARBA00023125"/>
    </source>
</evidence>
<dbReference type="EMBL" id="CT573213">
    <property type="protein sequence ID" value="CAJ64991.1"/>
    <property type="molecule type" value="Genomic_DNA"/>
</dbReference>
<organism evidence="6 7">
    <name type="scientific">Frankia alni (strain DSM 45986 / CECT 9034 / ACN14a)</name>
    <dbReference type="NCBI Taxonomy" id="326424"/>
    <lineage>
        <taxon>Bacteria</taxon>
        <taxon>Bacillati</taxon>
        <taxon>Actinomycetota</taxon>
        <taxon>Actinomycetes</taxon>
        <taxon>Frankiales</taxon>
        <taxon>Frankiaceae</taxon>
        <taxon>Frankia</taxon>
    </lineage>
</organism>
<sequence>MPRDTKQRMTESAALSLRQRGLAATSFTDVLAASGAARGAIYHHFPGGKNDLAEQAVAWTGRRVRAEFESIGGDDPDAVLRSFIELIGPVVAKAAGGTGCAVAAVTVEASPDQPALSAAADTAFRSWIDVLEARLCHVGVASSQASATAQLMVTFLEGSLVLARAAGTVAVFEQSASALLRALAEQP</sequence>
<dbReference type="InterPro" id="IPR001647">
    <property type="entry name" value="HTH_TetR"/>
</dbReference>
<dbReference type="SUPFAM" id="SSF46689">
    <property type="entry name" value="Homeodomain-like"/>
    <property type="match status" value="1"/>
</dbReference>
<dbReference type="Pfam" id="PF21993">
    <property type="entry name" value="TetR_C_13_2"/>
    <property type="match status" value="1"/>
</dbReference>